<evidence type="ECO:0000256" key="3">
    <source>
        <dbReference type="ARBA" id="ARBA00022741"/>
    </source>
</evidence>
<dbReference type="GO" id="GO:0004326">
    <property type="term" value="F:tetrahydrofolylpolyglutamate synthase activity"/>
    <property type="evidence" value="ECO:0007669"/>
    <property type="project" value="InterPro"/>
</dbReference>
<evidence type="ECO:0000256" key="2">
    <source>
        <dbReference type="ARBA" id="ARBA00022598"/>
    </source>
</evidence>
<organism evidence="5 6">
    <name type="scientific">Thalictrum thalictroides</name>
    <name type="common">Rue-anemone</name>
    <name type="synonym">Anemone thalictroides</name>
    <dbReference type="NCBI Taxonomy" id="46969"/>
    <lineage>
        <taxon>Eukaryota</taxon>
        <taxon>Viridiplantae</taxon>
        <taxon>Streptophyta</taxon>
        <taxon>Embryophyta</taxon>
        <taxon>Tracheophyta</taxon>
        <taxon>Spermatophyta</taxon>
        <taxon>Magnoliopsida</taxon>
        <taxon>Ranunculales</taxon>
        <taxon>Ranunculaceae</taxon>
        <taxon>Thalictroideae</taxon>
        <taxon>Thalictrum</taxon>
    </lineage>
</organism>
<gene>
    <name evidence="5" type="ORF">FRX31_021413</name>
</gene>
<name>A0A7J6VV81_THATH</name>
<dbReference type="InterPro" id="IPR001645">
    <property type="entry name" value="Folylpolyglutamate_synth"/>
</dbReference>
<accession>A0A7J6VV81</accession>
<sequence length="223" mass="26012">MNWWAKLLKDKTRDSPKYRPKDAVNDIKREYGVELKYRPKDVVNDIKREYGVELKYSHAWRQKEIARAQLGFLQRVIWSFDMPGDGVESTEKSVLQVSPYEEALEALSSLITKRSRADKSNNGDCFELLYDYIKILELEEAIPKMNIIHVAGTKGKGSTCTFSESILRNCGFRTGLFTSPHLIDIRERFKLNGLEISEEKFLAYFWWSFNKLKVLMFLTHPTT</sequence>
<keyword evidence="6" id="KW-1185">Reference proteome</keyword>
<dbReference type="PROSITE" id="PS01011">
    <property type="entry name" value="FOLYLPOLYGLU_SYNT_1"/>
    <property type="match status" value="1"/>
</dbReference>
<dbReference type="Gene3D" id="3.40.1190.10">
    <property type="entry name" value="Mur-like, catalytic domain"/>
    <property type="match status" value="1"/>
</dbReference>
<protein>
    <submittedName>
        <fullName evidence="5">Folylpolyglutamate synthase</fullName>
    </submittedName>
</protein>
<keyword evidence="4" id="KW-0067">ATP-binding</keyword>
<dbReference type="InterPro" id="IPR018109">
    <property type="entry name" value="Folylpolyglutamate_synth_CS"/>
</dbReference>
<evidence type="ECO:0000313" key="6">
    <source>
        <dbReference type="Proteomes" id="UP000554482"/>
    </source>
</evidence>
<dbReference type="PANTHER" id="PTHR11136:SF16">
    <property type="entry name" value="FOLYLPOLYGLUTAMATE SYNTHASE"/>
    <property type="match status" value="1"/>
</dbReference>
<evidence type="ECO:0000313" key="5">
    <source>
        <dbReference type="EMBL" id="KAF5189006.1"/>
    </source>
</evidence>
<comment type="caution">
    <text evidence="5">The sequence shown here is derived from an EMBL/GenBank/DDBJ whole genome shotgun (WGS) entry which is preliminary data.</text>
</comment>
<reference evidence="5 6" key="1">
    <citation type="submission" date="2020-06" db="EMBL/GenBank/DDBJ databases">
        <title>Transcriptomic and genomic resources for Thalictrum thalictroides and T. hernandezii: Facilitating candidate gene discovery in an emerging model plant lineage.</title>
        <authorList>
            <person name="Arias T."/>
            <person name="Riano-Pachon D.M."/>
            <person name="Di Stilio V.S."/>
        </authorList>
    </citation>
    <scope>NUCLEOTIDE SEQUENCE [LARGE SCALE GENOMIC DNA]</scope>
    <source>
        <strain evidence="6">cv. WT478/WT964</strain>
        <tissue evidence="5">Leaves</tissue>
    </source>
</reference>
<dbReference type="GO" id="GO:0005524">
    <property type="term" value="F:ATP binding"/>
    <property type="evidence" value="ECO:0007669"/>
    <property type="project" value="UniProtKB-KW"/>
</dbReference>
<dbReference type="OrthoDB" id="5212574at2759"/>
<dbReference type="SUPFAM" id="SSF53623">
    <property type="entry name" value="MurD-like peptide ligases, catalytic domain"/>
    <property type="match status" value="1"/>
</dbReference>
<keyword evidence="2" id="KW-0436">Ligase</keyword>
<dbReference type="GO" id="GO:0005739">
    <property type="term" value="C:mitochondrion"/>
    <property type="evidence" value="ECO:0007669"/>
    <property type="project" value="TreeGrafter"/>
</dbReference>
<proteinExistence type="inferred from homology"/>
<comment type="similarity">
    <text evidence="1">Belongs to the folylpolyglutamate synthase family.</text>
</comment>
<evidence type="ECO:0000256" key="4">
    <source>
        <dbReference type="ARBA" id="ARBA00022840"/>
    </source>
</evidence>
<dbReference type="GO" id="GO:0005829">
    <property type="term" value="C:cytosol"/>
    <property type="evidence" value="ECO:0007669"/>
    <property type="project" value="TreeGrafter"/>
</dbReference>
<dbReference type="AlphaFoldDB" id="A0A7J6VV81"/>
<keyword evidence="3" id="KW-0547">Nucleotide-binding</keyword>
<evidence type="ECO:0000256" key="1">
    <source>
        <dbReference type="ARBA" id="ARBA00008276"/>
    </source>
</evidence>
<dbReference type="EMBL" id="JABWDY010026081">
    <property type="protein sequence ID" value="KAF5189006.1"/>
    <property type="molecule type" value="Genomic_DNA"/>
</dbReference>
<dbReference type="InterPro" id="IPR036565">
    <property type="entry name" value="Mur-like_cat_sf"/>
</dbReference>
<dbReference type="PANTHER" id="PTHR11136">
    <property type="entry name" value="FOLYLPOLYGLUTAMATE SYNTHASE-RELATED"/>
    <property type="match status" value="1"/>
</dbReference>
<dbReference type="Proteomes" id="UP000554482">
    <property type="component" value="Unassembled WGS sequence"/>
</dbReference>